<protein>
    <submittedName>
        <fullName evidence="6">tRNA modification GTPase MnmE</fullName>
        <ecNumber evidence="6">3.6.-.-</ecNumber>
    </submittedName>
</protein>
<dbReference type="InterPro" id="IPR021147">
    <property type="entry name" value="DUF697"/>
</dbReference>
<keyword evidence="4" id="KW-0472">Membrane</keyword>
<evidence type="ECO:0000256" key="1">
    <source>
        <dbReference type="ARBA" id="ARBA00004141"/>
    </source>
</evidence>
<dbReference type="GO" id="GO:0016787">
    <property type="term" value="F:hydrolase activity"/>
    <property type="evidence" value="ECO:0007669"/>
    <property type="project" value="UniProtKB-KW"/>
</dbReference>
<dbReference type="Gene3D" id="3.40.50.300">
    <property type="entry name" value="P-loop containing nucleotide triphosphate hydrolases"/>
    <property type="match status" value="1"/>
</dbReference>
<organism evidence="6 7">
    <name type="scientific">Meiothermus granaticius NBRC 107808</name>
    <dbReference type="NCBI Taxonomy" id="1227551"/>
    <lineage>
        <taxon>Bacteria</taxon>
        <taxon>Thermotogati</taxon>
        <taxon>Deinococcota</taxon>
        <taxon>Deinococci</taxon>
        <taxon>Thermales</taxon>
        <taxon>Thermaceae</taxon>
        <taxon>Meiothermus</taxon>
    </lineage>
</organism>
<dbReference type="Pfam" id="PF01926">
    <property type="entry name" value="MMR_HSR1"/>
    <property type="match status" value="1"/>
</dbReference>
<name>A0A399F709_9DEIN</name>
<evidence type="ECO:0000256" key="3">
    <source>
        <dbReference type="ARBA" id="ARBA00022989"/>
    </source>
</evidence>
<evidence type="ECO:0000259" key="5">
    <source>
        <dbReference type="SMART" id="SM00382"/>
    </source>
</evidence>
<dbReference type="RefSeq" id="WP_119357713.1">
    <property type="nucleotide sequence ID" value="NZ_BJXM01000012.1"/>
</dbReference>
<dbReference type="InterPro" id="IPR003593">
    <property type="entry name" value="AAA+_ATPase"/>
</dbReference>
<dbReference type="CDD" id="cd00882">
    <property type="entry name" value="Ras_like_GTPase"/>
    <property type="match status" value="1"/>
</dbReference>
<keyword evidence="2" id="KW-0812">Transmembrane</keyword>
<dbReference type="OrthoDB" id="9255830at2"/>
<dbReference type="Proteomes" id="UP000266178">
    <property type="component" value="Unassembled WGS sequence"/>
</dbReference>
<dbReference type="Pfam" id="PF05128">
    <property type="entry name" value="DUF697"/>
    <property type="match status" value="1"/>
</dbReference>
<dbReference type="EMBL" id="QWLB01000030">
    <property type="protein sequence ID" value="RIH91883.1"/>
    <property type="molecule type" value="Genomic_DNA"/>
</dbReference>
<dbReference type="GO" id="GO:0016020">
    <property type="term" value="C:membrane"/>
    <property type="evidence" value="ECO:0007669"/>
    <property type="project" value="UniProtKB-SubCell"/>
</dbReference>
<evidence type="ECO:0000313" key="6">
    <source>
        <dbReference type="EMBL" id="RIH91883.1"/>
    </source>
</evidence>
<accession>A0A399F709</accession>
<proteinExistence type="predicted"/>
<keyword evidence="3" id="KW-1133">Transmembrane helix</keyword>
<dbReference type="InterPro" id="IPR006073">
    <property type="entry name" value="GTP-bd"/>
</dbReference>
<gene>
    <name evidence="6" type="primary">mnmE_2</name>
    <name evidence="6" type="ORF">Mgrana_02246</name>
</gene>
<feature type="domain" description="AAA+ ATPase" evidence="5">
    <location>
        <begin position="27"/>
        <end position="185"/>
    </location>
</feature>
<sequence length="377" mass="39293">MSASGAADKDLLEFLKEGAAGVFQGLGRVNIVVVGKTGAGKSTLINALFQGELARTGVGRPVTPHTQEISKPGVPVHIFDTKGLEVADYSAIQKEIARLIRSRARQADPLEHIHLAWLCIPEATKRVEEAETALARDLAGEVPLIVVLTKSVEAEGFAAEVEALIPEAKAVIPVLARDMPLRGGTVFKAFGLEELVQRSMELLPEGVRAAFAAAQRASIAAKQEAARQIVTKAAVAASGAATVPIPLSDAVLISGVQVAMLSGISKVWGLNLERGFFITLLSSLLGTLGATVVGRTVAGGLVKLIPGLGSLVGTTINATTAATLTKALGEAYIATLTALTHGDPQRAPTPGEVAAELRKRLGQLRWKPGSDQTNLEP</sequence>
<dbReference type="AlphaFoldDB" id="A0A399F709"/>
<evidence type="ECO:0000313" key="7">
    <source>
        <dbReference type="Proteomes" id="UP000266178"/>
    </source>
</evidence>
<comment type="subcellular location">
    <subcellularLocation>
        <location evidence="1">Membrane</location>
        <topology evidence="1">Multi-pass membrane protein</topology>
    </subcellularLocation>
</comment>
<keyword evidence="6" id="KW-0378">Hydrolase</keyword>
<reference evidence="6 7" key="1">
    <citation type="submission" date="2018-08" db="EMBL/GenBank/DDBJ databases">
        <title>Meiothermus granaticius genome AF-68 sequencing project.</title>
        <authorList>
            <person name="Da Costa M.S."/>
            <person name="Albuquerque L."/>
            <person name="Raposo P."/>
            <person name="Froufe H.J.C."/>
            <person name="Barroso C.S."/>
            <person name="Egas C."/>
        </authorList>
    </citation>
    <scope>NUCLEOTIDE SEQUENCE [LARGE SCALE GENOMIC DNA]</scope>
    <source>
        <strain evidence="6 7">AF-68</strain>
    </source>
</reference>
<comment type="caution">
    <text evidence="6">The sequence shown here is derived from an EMBL/GenBank/DDBJ whole genome shotgun (WGS) entry which is preliminary data.</text>
</comment>
<dbReference type="SMART" id="SM00382">
    <property type="entry name" value="AAA"/>
    <property type="match status" value="1"/>
</dbReference>
<dbReference type="GO" id="GO:0005525">
    <property type="term" value="F:GTP binding"/>
    <property type="evidence" value="ECO:0007669"/>
    <property type="project" value="InterPro"/>
</dbReference>
<dbReference type="EC" id="3.6.-.-" evidence="6"/>
<evidence type="ECO:0000256" key="4">
    <source>
        <dbReference type="ARBA" id="ARBA00023136"/>
    </source>
</evidence>
<dbReference type="InterPro" id="IPR027417">
    <property type="entry name" value="P-loop_NTPase"/>
</dbReference>
<dbReference type="SUPFAM" id="SSF52540">
    <property type="entry name" value="P-loop containing nucleoside triphosphate hydrolases"/>
    <property type="match status" value="1"/>
</dbReference>
<keyword evidence="7" id="KW-1185">Reference proteome</keyword>
<evidence type="ECO:0000256" key="2">
    <source>
        <dbReference type="ARBA" id="ARBA00022692"/>
    </source>
</evidence>